<protein>
    <submittedName>
        <fullName evidence="2">Uncharacterized protein</fullName>
    </submittedName>
</protein>
<reference evidence="2" key="1">
    <citation type="journal article" date="2018" name="Nat. Genet.">
        <title>Extensive intraspecific gene order and gene structural variations between Mo17 and other maize genomes.</title>
        <authorList>
            <person name="Sun S."/>
            <person name="Zhou Y."/>
            <person name="Chen J."/>
            <person name="Shi J."/>
            <person name="Zhao H."/>
            <person name="Zhao H."/>
            <person name="Song W."/>
            <person name="Zhang M."/>
            <person name="Cui Y."/>
            <person name="Dong X."/>
            <person name="Liu H."/>
            <person name="Ma X."/>
            <person name="Jiao Y."/>
            <person name="Wang B."/>
            <person name="Wei X."/>
            <person name="Stein J.C."/>
            <person name="Glaubitz J.C."/>
            <person name="Lu F."/>
            <person name="Yu G."/>
            <person name="Liang C."/>
            <person name="Fengler K."/>
            <person name="Li B."/>
            <person name="Rafalski A."/>
            <person name="Schnable P.S."/>
            <person name="Ware D.H."/>
            <person name="Buckler E.S."/>
            <person name="Lai J."/>
        </authorList>
    </citation>
    <scope>NUCLEOTIDE SEQUENCE [LARGE SCALE GENOMIC DNA]</scope>
    <source>
        <tissue evidence="2">Seedling</tissue>
    </source>
</reference>
<accession>A0A3L6E5V1</accession>
<dbReference type="PROSITE" id="PS51257">
    <property type="entry name" value="PROKAR_LIPOPROTEIN"/>
    <property type="match status" value="1"/>
</dbReference>
<dbReference type="EMBL" id="NCVQ01000007">
    <property type="protein sequence ID" value="PWZ16266.1"/>
    <property type="molecule type" value="Genomic_DNA"/>
</dbReference>
<dbReference type="AlphaFoldDB" id="A0A3L6E5V1"/>
<evidence type="ECO:0000256" key="1">
    <source>
        <dbReference type="SAM" id="SignalP"/>
    </source>
</evidence>
<sequence length="103" mass="10902">MKINAGRRDDGIAAATLLAAVLFGCLATSVQCARVVPADATTGDGERGREAELALPPPFCYKACGNGRCDFCCASQYTPTFCWDTQAMCKRECHPPISPPSSV</sequence>
<dbReference type="ExpressionAtlas" id="A0A3L6E5V1">
    <property type="expression patterns" value="baseline"/>
</dbReference>
<feature type="signal peptide" evidence="1">
    <location>
        <begin position="1"/>
        <end position="32"/>
    </location>
</feature>
<gene>
    <name evidence="2" type="ORF">Zm00014a_001350</name>
</gene>
<dbReference type="Proteomes" id="UP000251960">
    <property type="component" value="Chromosome 6"/>
</dbReference>
<comment type="caution">
    <text evidence="2">The sequence shown here is derived from an EMBL/GenBank/DDBJ whole genome shotgun (WGS) entry which is preliminary data.</text>
</comment>
<name>A0A3L6E5V1_MAIZE</name>
<organism evidence="2">
    <name type="scientific">Zea mays</name>
    <name type="common">Maize</name>
    <dbReference type="NCBI Taxonomy" id="4577"/>
    <lineage>
        <taxon>Eukaryota</taxon>
        <taxon>Viridiplantae</taxon>
        <taxon>Streptophyta</taxon>
        <taxon>Embryophyta</taxon>
        <taxon>Tracheophyta</taxon>
        <taxon>Spermatophyta</taxon>
        <taxon>Magnoliopsida</taxon>
        <taxon>Liliopsida</taxon>
        <taxon>Poales</taxon>
        <taxon>Poaceae</taxon>
        <taxon>PACMAD clade</taxon>
        <taxon>Panicoideae</taxon>
        <taxon>Andropogonodae</taxon>
        <taxon>Andropogoneae</taxon>
        <taxon>Tripsacinae</taxon>
        <taxon>Zea</taxon>
    </lineage>
</organism>
<evidence type="ECO:0000313" key="2">
    <source>
        <dbReference type="EMBL" id="PWZ16266.1"/>
    </source>
</evidence>
<proteinExistence type="predicted"/>
<feature type="chain" id="PRO_5018183149" evidence="1">
    <location>
        <begin position="33"/>
        <end position="103"/>
    </location>
</feature>
<keyword evidence="1" id="KW-0732">Signal</keyword>